<dbReference type="Pfam" id="PF11412">
    <property type="entry name" value="DsbD_N"/>
    <property type="match status" value="1"/>
</dbReference>
<name>A0ABR9CRH8_9HYPH</name>
<feature type="signal peptide" evidence="1">
    <location>
        <begin position="1"/>
        <end position="32"/>
    </location>
</feature>
<dbReference type="InterPro" id="IPR028250">
    <property type="entry name" value="DsbDN"/>
</dbReference>
<comment type="caution">
    <text evidence="3">The sequence shown here is derived from an EMBL/GenBank/DDBJ whole genome shotgun (WGS) entry which is preliminary data.</text>
</comment>
<keyword evidence="1" id="KW-0732">Signal</keyword>
<dbReference type="Proteomes" id="UP000632063">
    <property type="component" value="Unassembled WGS sequence"/>
</dbReference>
<gene>
    <name evidence="3" type="ORF">IG616_15795</name>
</gene>
<reference evidence="4" key="1">
    <citation type="submission" date="2020-09" db="EMBL/GenBank/DDBJ databases">
        <title>The genome sequence of strain Labrenzia suaedae 4C16A.</title>
        <authorList>
            <person name="Liu Y."/>
        </authorList>
    </citation>
    <scope>NUCLEOTIDE SEQUENCE [LARGE SCALE GENOMIC DNA]</scope>
    <source>
        <strain evidence="4">4C16A</strain>
    </source>
</reference>
<evidence type="ECO:0000313" key="4">
    <source>
        <dbReference type="Proteomes" id="UP000632063"/>
    </source>
</evidence>
<keyword evidence="4" id="KW-1185">Reference proteome</keyword>
<accession>A0ABR9CRH8</accession>
<proteinExistence type="predicted"/>
<feature type="chain" id="PRO_5047366764" description="Thiol:disulfide interchange protein DsbD N-terminal domain-containing protein" evidence="1">
    <location>
        <begin position="33"/>
        <end position="291"/>
    </location>
</feature>
<evidence type="ECO:0000313" key="3">
    <source>
        <dbReference type="EMBL" id="MBD8893005.1"/>
    </source>
</evidence>
<reference evidence="3 4" key="2">
    <citation type="journal article" date="2021" name="Int. J. Syst. Evol. Microbiol.">
        <title>Roseibium litorale sp. nov., isolated from a tidal flat sediment and proposal for the reclassification of Labrenzia polysiphoniae as Roseibium polysiphoniae comb. nov.</title>
        <authorList>
            <person name="Liu Y."/>
            <person name="Pei T."/>
            <person name="Du J."/>
            <person name="Chao M."/>
            <person name="Deng M.R."/>
            <person name="Zhu H."/>
        </authorList>
    </citation>
    <scope>NUCLEOTIDE SEQUENCE [LARGE SCALE GENOMIC DNA]</scope>
    <source>
        <strain evidence="3 4">4C16A</strain>
    </source>
</reference>
<sequence length="291" mass="30944">MKKIVTRCLTLGGLLAASLIWPLATSSLNAYAASTEWVKVHGGAVRLISEGGTQNGLYSVGLEFSMEPGWHTYWRNPGEAGIPPVMTADGSRNLAVFKVGFPIPERHDDGFSTTLIYHDQIVLPLDVAAGQTDQPVQLNLQVAFGICNDICVPGEAALSLSLEPGSPPDRTSRLLIERDKNLVPQVVDAGSSSIVSLERMGTETPATLEVSAKVSSVDPAGLDLFADGPEGSYVGVPVFQNLENGIATWTLSLRGLKGKEDGSQLMLVLKDGSKTEESWHPIARPLLDNGG</sequence>
<evidence type="ECO:0000256" key="1">
    <source>
        <dbReference type="SAM" id="SignalP"/>
    </source>
</evidence>
<organism evidence="3 4">
    <name type="scientific">Roseibium litorale</name>
    <dbReference type="NCBI Taxonomy" id="2803841"/>
    <lineage>
        <taxon>Bacteria</taxon>
        <taxon>Pseudomonadati</taxon>
        <taxon>Pseudomonadota</taxon>
        <taxon>Alphaproteobacteria</taxon>
        <taxon>Hyphomicrobiales</taxon>
        <taxon>Stappiaceae</taxon>
        <taxon>Roseibium</taxon>
    </lineage>
</organism>
<dbReference type="EMBL" id="JACYXI010000010">
    <property type="protein sequence ID" value="MBD8893005.1"/>
    <property type="molecule type" value="Genomic_DNA"/>
</dbReference>
<evidence type="ECO:0000259" key="2">
    <source>
        <dbReference type="Pfam" id="PF11412"/>
    </source>
</evidence>
<feature type="domain" description="Thiol:disulfide interchange protein DsbD N-terminal" evidence="2">
    <location>
        <begin position="59"/>
        <end position="159"/>
    </location>
</feature>
<protein>
    <recommendedName>
        <fullName evidence="2">Thiol:disulfide interchange protein DsbD N-terminal domain-containing protein</fullName>
    </recommendedName>
</protein>
<dbReference type="RefSeq" id="WP_192149125.1">
    <property type="nucleotide sequence ID" value="NZ_JACYXI010000010.1"/>
</dbReference>